<keyword evidence="11" id="KW-1185">Reference proteome</keyword>
<comment type="subcellular location">
    <subcellularLocation>
        <location evidence="1">Nucleus</location>
    </subcellularLocation>
</comment>
<comment type="similarity">
    <text evidence="3">Belongs to the SPSB family.</text>
</comment>
<keyword evidence="6" id="KW-0539">Nucleus</keyword>
<dbReference type="PANTHER" id="PTHR12245">
    <property type="entry name" value="SPRY DOMAIN CONTAINING SOCS BOX PROTEIN"/>
    <property type="match status" value="1"/>
</dbReference>
<feature type="region of interest" description="Disordered" evidence="7">
    <location>
        <begin position="260"/>
        <end position="303"/>
    </location>
</feature>
<dbReference type="SUPFAM" id="SSF49899">
    <property type="entry name" value="Concanavalin A-like lectins/glucanases"/>
    <property type="match status" value="1"/>
</dbReference>
<dbReference type="InterPro" id="IPR050672">
    <property type="entry name" value="FBXO45-Fsn/SPSB_families"/>
</dbReference>
<dbReference type="InterPro" id="IPR035754">
    <property type="entry name" value="SPRY_SPSB3"/>
</dbReference>
<evidence type="ECO:0000256" key="7">
    <source>
        <dbReference type="SAM" id="MobiDB-lite"/>
    </source>
</evidence>
<evidence type="ECO:0000256" key="5">
    <source>
        <dbReference type="ARBA" id="ARBA00022786"/>
    </source>
</evidence>
<dbReference type="PANTHER" id="PTHR12245:SF5">
    <property type="entry name" value="SPRY DOMAIN-CONTAINING SOCS BOX PROTEIN 3"/>
    <property type="match status" value="1"/>
</dbReference>
<feature type="domain" description="SOCS box" evidence="9">
    <location>
        <begin position="214"/>
        <end position="251"/>
    </location>
</feature>
<comment type="caution">
    <text evidence="10">The sequence shown here is derived from an EMBL/GenBank/DDBJ whole genome shotgun (WGS) entry which is preliminary data.</text>
</comment>
<accession>A0ABD1ITY4</accession>
<name>A0ABD1ITY4_9TELE</name>
<evidence type="ECO:0000256" key="6">
    <source>
        <dbReference type="ARBA" id="ARBA00023242"/>
    </source>
</evidence>
<sequence>MPLVVPVIGESYCQCPTQTEVTHDPSSGAPILDCACGEEDQNCDWVWDEACKSSSTYLSCSDRKVSFHSEYSCGTAAIRGNKELADGQHFWEIKMTSPVYGTDMMVGVGTSEVNLEQFRHSFCSLLGTDGDSWGLSYTGLLHHKGAKVSFSPRFGQGSIIGVHLDNWHGTLTFYKNRRCIGVAARQLQNKRLYPMVCSTAAKSSMKVIRSCSVPTSLQYLCCDRLRQLMPPSDDTLSVLPLPPGLRRLLRSRLGWVLSLNRSGSGSSSDSDSDADEQPDDSDCCSSSGSYAESPEPGVDLLASEPGVDLLHPSADMDVPGAEAEAVVAAVPPPLLCPSCLPSYPLVHDYSGDPGEAAASDSDTDSCASDPETCQRKRCRWT</sequence>
<evidence type="ECO:0000259" key="8">
    <source>
        <dbReference type="PROSITE" id="PS50188"/>
    </source>
</evidence>
<dbReference type="Pfam" id="PF00622">
    <property type="entry name" value="SPRY"/>
    <property type="match status" value="1"/>
</dbReference>
<dbReference type="PROSITE" id="PS50188">
    <property type="entry name" value="B302_SPRY"/>
    <property type="match status" value="1"/>
</dbReference>
<feature type="domain" description="B30.2/SPRY" evidence="8">
    <location>
        <begin position="25"/>
        <end position="214"/>
    </location>
</feature>
<dbReference type="FunFam" id="2.60.120.920:FF:000018">
    <property type="entry name" value="SPRY domain-containing SOCS box protein 3 isoform X2"/>
    <property type="match status" value="1"/>
</dbReference>
<feature type="region of interest" description="Disordered" evidence="7">
    <location>
        <begin position="347"/>
        <end position="371"/>
    </location>
</feature>
<proteinExistence type="inferred from homology"/>
<keyword evidence="5" id="KW-0833">Ubl conjugation pathway</keyword>
<dbReference type="SMART" id="SM00449">
    <property type="entry name" value="SPRY"/>
    <property type="match status" value="1"/>
</dbReference>
<dbReference type="AlphaFoldDB" id="A0ABD1ITY4"/>
<dbReference type="EMBL" id="JBHFQA010000023">
    <property type="protein sequence ID" value="KAL2078449.1"/>
    <property type="molecule type" value="Genomic_DNA"/>
</dbReference>
<evidence type="ECO:0000256" key="4">
    <source>
        <dbReference type="ARBA" id="ARBA00014684"/>
    </source>
</evidence>
<dbReference type="InterPro" id="IPR003877">
    <property type="entry name" value="SPRY_dom"/>
</dbReference>
<organism evidence="10 11">
    <name type="scientific">Coilia grayii</name>
    <name type="common">Gray's grenadier anchovy</name>
    <dbReference type="NCBI Taxonomy" id="363190"/>
    <lineage>
        <taxon>Eukaryota</taxon>
        <taxon>Metazoa</taxon>
        <taxon>Chordata</taxon>
        <taxon>Craniata</taxon>
        <taxon>Vertebrata</taxon>
        <taxon>Euteleostomi</taxon>
        <taxon>Actinopterygii</taxon>
        <taxon>Neopterygii</taxon>
        <taxon>Teleostei</taxon>
        <taxon>Clupei</taxon>
        <taxon>Clupeiformes</taxon>
        <taxon>Clupeoidei</taxon>
        <taxon>Engraulidae</taxon>
        <taxon>Coilinae</taxon>
        <taxon>Coilia</taxon>
    </lineage>
</organism>
<reference evidence="10 11" key="1">
    <citation type="submission" date="2024-09" db="EMBL/GenBank/DDBJ databases">
        <title>A chromosome-level genome assembly of Gray's grenadier anchovy, Coilia grayii.</title>
        <authorList>
            <person name="Fu Z."/>
        </authorList>
    </citation>
    <scope>NUCLEOTIDE SEQUENCE [LARGE SCALE GENOMIC DNA]</scope>
    <source>
        <strain evidence="10">G4</strain>
        <tissue evidence="10">Muscle</tissue>
    </source>
</reference>
<dbReference type="Proteomes" id="UP001591681">
    <property type="component" value="Unassembled WGS sequence"/>
</dbReference>
<dbReference type="GO" id="GO:0006511">
    <property type="term" value="P:ubiquitin-dependent protein catabolic process"/>
    <property type="evidence" value="ECO:0007669"/>
    <property type="project" value="UniProtKB-ARBA"/>
</dbReference>
<evidence type="ECO:0000256" key="3">
    <source>
        <dbReference type="ARBA" id="ARBA00010910"/>
    </source>
</evidence>
<feature type="compositionally biased region" description="Acidic residues" evidence="7">
    <location>
        <begin position="270"/>
        <end position="282"/>
    </location>
</feature>
<gene>
    <name evidence="10" type="ORF">ACEWY4_026134</name>
</gene>
<feature type="compositionally biased region" description="Low complexity" evidence="7">
    <location>
        <begin position="260"/>
        <end position="269"/>
    </location>
</feature>
<evidence type="ECO:0000313" key="11">
    <source>
        <dbReference type="Proteomes" id="UP001591681"/>
    </source>
</evidence>
<dbReference type="InterPro" id="IPR001870">
    <property type="entry name" value="B30.2/SPRY"/>
</dbReference>
<dbReference type="Gene3D" id="2.60.120.920">
    <property type="match status" value="1"/>
</dbReference>
<dbReference type="PROSITE" id="PS50225">
    <property type="entry name" value="SOCS"/>
    <property type="match status" value="1"/>
</dbReference>
<protein>
    <recommendedName>
        <fullName evidence="4">SPRY domain-containing SOCS box protein 3</fullName>
    </recommendedName>
</protein>
<dbReference type="InterPro" id="IPR001496">
    <property type="entry name" value="SOCS_box"/>
</dbReference>
<dbReference type="InterPro" id="IPR043136">
    <property type="entry name" value="B30.2/SPRY_sf"/>
</dbReference>
<evidence type="ECO:0000259" key="9">
    <source>
        <dbReference type="PROSITE" id="PS50225"/>
    </source>
</evidence>
<comment type="pathway">
    <text evidence="2">Protein modification; protein ubiquitination.</text>
</comment>
<dbReference type="GO" id="GO:0016567">
    <property type="term" value="P:protein ubiquitination"/>
    <property type="evidence" value="ECO:0007669"/>
    <property type="project" value="UniProtKB-ARBA"/>
</dbReference>
<feature type="compositionally biased region" description="Low complexity" evidence="7">
    <location>
        <begin position="356"/>
        <end position="369"/>
    </location>
</feature>
<dbReference type="CDD" id="cd12876">
    <property type="entry name" value="SPRY_SOCS3"/>
    <property type="match status" value="1"/>
</dbReference>
<evidence type="ECO:0000313" key="10">
    <source>
        <dbReference type="EMBL" id="KAL2078449.1"/>
    </source>
</evidence>
<dbReference type="InterPro" id="IPR013320">
    <property type="entry name" value="ConA-like_dom_sf"/>
</dbReference>
<dbReference type="GO" id="GO:0005634">
    <property type="term" value="C:nucleus"/>
    <property type="evidence" value="ECO:0007669"/>
    <property type="project" value="UniProtKB-SubCell"/>
</dbReference>
<evidence type="ECO:0000256" key="2">
    <source>
        <dbReference type="ARBA" id="ARBA00004906"/>
    </source>
</evidence>
<evidence type="ECO:0000256" key="1">
    <source>
        <dbReference type="ARBA" id="ARBA00004123"/>
    </source>
</evidence>